<comment type="subcellular location">
    <subcellularLocation>
        <location evidence="2">Membrane</location>
    </subcellularLocation>
</comment>
<dbReference type="Pfam" id="PF02518">
    <property type="entry name" value="HATPase_c"/>
    <property type="match status" value="1"/>
</dbReference>
<evidence type="ECO:0000259" key="9">
    <source>
        <dbReference type="PROSITE" id="PS50109"/>
    </source>
</evidence>
<gene>
    <name evidence="11" type="ORF">DRP44_01020</name>
</gene>
<dbReference type="PANTHER" id="PTHR43711">
    <property type="entry name" value="TWO-COMPONENT HISTIDINE KINASE"/>
    <property type="match status" value="1"/>
</dbReference>
<dbReference type="PANTHER" id="PTHR43711:SF26">
    <property type="entry name" value="SENSOR HISTIDINE KINASE RCSC"/>
    <property type="match status" value="1"/>
</dbReference>
<dbReference type="EMBL" id="QNBC01000007">
    <property type="protein sequence ID" value="RKX67877.1"/>
    <property type="molecule type" value="Genomic_DNA"/>
</dbReference>
<feature type="transmembrane region" description="Helical" evidence="8">
    <location>
        <begin position="7"/>
        <end position="27"/>
    </location>
</feature>
<comment type="caution">
    <text evidence="11">The sequence shown here is derived from an EMBL/GenBank/DDBJ whole genome shotgun (WGS) entry which is preliminary data.</text>
</comment>
<keyword evidence="6" id="KW-0418">Kinase</keyword>
<dbReference type="Proteomes" id="UP000282321">
    <property type="component" value="Unassembled WGS sequence"/>
</dbReference>
<evidence type="ECO:0000256" key="3">
    <source>
        <dbReference type="ARBA" id="ARBA00012438"/>
    </source>
</evidence>
<dbReference type="EC" id="2.7.13.3" evidence="3"/>
<keyword evidence="5" id="KW-0808">Transferase</keyword>
<evidence type="ECO:0000256" key="2">
    <source>
        <dbReference type="ARBA" id="ARBA00004370"/>
    </source>
</evidence>
<organism evidence="11 12">
    <name type="scientific">candidate division TA06 bacterium</name>
    <dbReference type="NCBI Taxonomy" id="2250710"/>
    <lineage>
        <taxon>Bacteria</taxon>
        <taxon>Bacteria division TA06</taxon>
    </lineage>
</organism>
<keyword evidence="7" id="KW-0902">Two-component regulatory system</keyword>
<evidence type="ECO:0000256" key="7">
    <source>
        <dbReference type="ARBA" id="ARBA00023012"/>
    </source>
</evidence>
<dbReference type="GO" id="GO:0000155">
    <property type="term" value="F:phosphorelay sensor kinase activity"/>
    <property type="evidence" value="ECO:0007669"/>
    <property type="project" value="InterPro"/>
</dbReference>
<evidence type="ECO:0000256" key="5">
    <source>
        <dbReference type="ARBA" id="ARBA00022679"/>
    </source>
</evidence>
<dbReference type="Pfam" id="PF00672">
    <property type="entry name" value="HAMP"/>
    <property type="match status" value="1"/>
</dbReference>
<feature type="domain" description="Histidine kinase" evidence="9">
    <location>
        <begin position="262"/>
        <end position="477"/>
    </location>
</feature>
<proteinExistence type="predicted"/>
<dbReference type="Gene3D" id="1.10.287.130">
    <property type="match status" value="1"/>
</dbReference>
<dbReference type="PRINTS" id="PR00344">
    <property type="entry name" value="BCTRLSENSOR"/>
</dbReference>
<evidence type="ECO:0000313" key="11">
    <source>
        <dbReference type="EMBL" id="RKX67877.1"/>
    </source>
</evidence>
<dbReference type="CDD" id="cd06225">
    <property type="entry name" value="HAMP"/>
    <property type="match status" value="1"/>
</dbReference>
<evidence type="ECO:0000256" key="4">
    <source>
        <dbReference type="ARBA" id="ARBA00022553"/>
    </source>
</evidence>
<dbReference type="Gene3D" id="6.10.340.10">
    <property type="match status" value="1"/>
</dbReference>
<feature type="domain" description="HAMP" evidence="10">
    <location>
        <begin position="188"/>
        <end position="240"/>
    </location>
</feature>
<dbReference type="PROSITE" id="PS50109">
    <property type="entry name" value="HIS_KIN"/>
    <property type="match status" value="1"/>
</dbReference>
<reference evidence="11 12" key="1">
    <citation type="submission" date="2018-06" db="EMBL/GenBank/DDBJ databases">
        <title>Extensive metabolic versatility and redundancy in microbially diverse, dynamic hydrothermal sediments.</title>
        <authorList>
            <person name="Dombrowski N."/>
            <person name="Teske A."/>
            <person name="Baker B.J."/>
        </authorList>
    </citation>
    <scope>NUCLEOTIDE SEQUENCE [LARGE SCALE GENOMIC DNA]</scope>
    <source>
        <strain evidence="11">B35_G9</strain>
    </source>
</reference>
<evidence type="ECO:0000256" key="6">
    <source>
        <dbReference type="ARBA" id="ARBA00022777"/>
    </source>
</evidence>
<dbReference type="SMART" id="SM00388">
    <property type="entry name" value="HisKA"/>
    <property type="match status" value="1"/>
</dbReference>
<dbReference type="InterPro" id="IPR003660">
    <property type="entry name" value="HAMP_dom"/>
</dbReference>
<keyword evidence="8" id="KW-0472">Membrane</keyword>
<dbReference type="InterPro" id="IPR036890">
    <property type="entry name" value="HATPase_C_sf"/>
</dbReference>
<dbReference type="SMART" id="SM00304">
    <property type="entry name" value="HAMP"/>
    <property type="match status" value="1"/>
</dbReference>
<sequence>MSFRLKLFFIFTIIIIFIFLLAGIIFFNQWKDFNIRSTVLNLKNFSEVNSPKIIETYLQNATNRTFFVNREIYYIKEKQPLLKDIIIVKTNGTTTYEFSDFKTDFREKINDFIMKNTITFETSTSRIGNYLVVIVPYVDKWDRHFYSNVFIYDLSKTYGYIDNYIVYFTVFEVLLIFIALLIGYFLSRISTGRLERLTNLAKRLEMGDFETPIILQGNDEFAQIASILEESRKSIKQYVEKLNLTIEKLRESNVLKDQFLSNVSHELKTPLTSIIGYVDYLKNEKLGKLNEKQKDAVIKISNNTVKLNELISTLLLIQDKYKNRIEKIELSYILKEVCSTYRGIVQRKGLEMECEFNEYKYTVLADRDKLFSIFQHVIENAIKFTDSGSIKISVMESGKKRVRIVITDTGIGIPEDKKDKIFKRFVQLDGSKTRKFGGVGIGLYTVKEFLDDISGNIKIESKVNVGTKVIIEIPYVNKMKTEKFNISL</sequence>
<feature type="transmembrane region" description="Helical" evidence="8">
    <location>
        <begin position="164"/>
        <end position="186"/>
    </location>
</feature>
<dbReference type="SUPFAM" id="SSF55874">
    <property type="entry name" value="ATPase domain of HSP90 chaperone/DNA topoisomerase II/histidine kinase"/>
    <property type="match status" value="1"/>
</dbReference>
<name>A0A660SB14_UNCT6</name>
<dbReference type="InterPro" id="IPR004358">
    <property type="entry name" value="Sig_transdc_His_kin-like_C"/>
</dbReference>
<dbReference type="SUPFAM" id="SSF47384">
    <property type="entry name" value="Homodimeric domain of signal transducing histidine kinase"/>
    <property type="match status" value="1"/>
</dbReference>
<evidence type="ECO:0000256" key="8">
    <source>
        <dbReference type="SAM" id="Phobius"/>
    </source>
</evidence>
<keyword evidence="8" id="KW-1133">Transmembrane helix</keyword>
<dbReference type="Pfam" id="PF00512">
    <property type="entry name" value="HisKA"/>
    <property type="match status" value="1"/>
</dbReference>
<keyword evidence="4" id="KW-0597">Phosphoprotein</keyword>
<dbReference type="InterPro" id="IPR036097">
    <property type="entry name" value="HisK_dim/P_sf"/>
</dbReference>
<protein>
    <recommendedName>
        <fullName evidence="3">histidine kinase</fullName>
        <ecNumber evidence="3">2.7.13.3</ecNumber>
    </recommendedName>
</protein>
<dbReference type="SMART" id="SM00387">
    <property type="entry name" value="HATPase_c"/>
    <property type="match status" value="1"/>
</dbReference>
<dbReference type="PROSITE" id="PS50885">
    <property type="entry name" value="HAMP"/>
    <property type="match status" value="1"/>
</dbReference>
<dbReference type="InterPro" id="IPR003594">
    <property type="entry name" value="HATPase_dom"/>
</dbReference>
<keyword evidence="8" id="KW-0812">Transmembrane</keyword>
<evidence type="ECO:0000313" key="12">
    <source>
        <dbReference type="Proteomes" id="UP000282321"/>
    </source>
</evidence>
<evidence type="ECO:0000256" key="1">
    <source>
        <dbReference type="ARBA" id="ARBA00000085"/>
    </source>
</evidence>
<dbReference type="AlphaFoldDB" id="A0A660SB14"/>
<evidence type="ECO:0000259" key="10">
    <source>
        <dbReference type="PROSITE" id="PS50885"/>
    </source>
</evidence>
<dbReference type="CDD" id="cd00082">
    <property type="entry name" value="HisKA"/>
    <property type="match status" value="1"/>
</dbReference>
<dbReference type="GO" id="GO:0016020">
    <property type="term" value="C:membrane"/>
    <property type="evidence" value="ECO:0007669"/>
    <property type="project" value="UniProtKB-SubCell"/>
</dbReference>
<dbReference type="Gene3D" id="3.30.565.10">
    <property type="entry name" value="Histidine kinase-like ATPase, C-terminal domain"/>
    <property type="match status" value="1"/>
</dbReference>
<dbReference type="InterPro" id="IPR005467">
    <property type="entry name" value="His_kinase_dom"/>
</dbReference>
<dbReference type="InterPro" id="IPR050736">
    <property type="entry name" value="Sensor_HK_Regulatory"/>
</dbReference>
<dbReference type="FunFam" id="3.30.565.10:FF:000006">
    <property type="entry name" value="Sensor histidine kinase WalK"/>
    <property type="match status" value="1"/>
</dbReference>
<dbReference type="InterPro" id="IPR003661">
    <property type="entry name" value="HisK_dim/P_dom"/>
</dbReference>
<comment type="catalytic activity">
    <reaction evidence="1">
        <text>ATP + protein L-histidine = ADP + protein N-phospho-L-histidine.</text>
        <dbReference type="EC" id="2.7.13.3"/>
    </reaction>
</comment>
<accession>A0A660SB14</accession>